<dbReference type="GO" id="GO:0030151">
    <property type="term" value="F:molybdenum ion binding"/>
    <property type="evidence" value="ECO:0007669"/>
    <property type="project" value="InterPro"/>
</dbReference>
<dbReference type="Gene3D" id="2.60.40.650">
    <property type="match status" value="1"/>
</dbReference>
<dbReference type="Pfam" id="PF00174">
    <property type="entry name" value="Oxidored_molyb"/>
    <property type="match status" value="1"/>
</dbReference>
<dbReference type="Gene3D" id="3.90.420.10">
    <property type="entry name" value="Oxidoreductase, molybdopterin-binding domain"/>
    <property type="match status" value="1"/>
</dbReference>
<evidence type="ECO:0008006" key="10">
    <source>
        <dbReference type="Google" id="ProtNLM"/>
    </source>
</evidence>
<keyword evidence="4" id="KW-0560">Oxidoreductase</keyword>
<dbReference type="SUPFAM" id="SSF56524">
    <property type="entry name" value="Oxidoreductase molybdopterin-binding domain"/>
    <property type="match status" value="1"/>
</dbReference>
<dbReference type="AlphaFoldDB" id="A0A813K9K5"/>
<protein>
    <recommendedName>
        <fullName evidence="10">Sulfite oxidase</fullName>
    </recommendedName>
</protein>
<dbReference type="PANTHER" id="PTHR19372:SF7">
    <property type="entry name" value="SULFITE OXIDASE, MITOCHONDRIAL"/>
    <property type="match status" value="1"/>
</dbReference>
<evidence type="ECO:0000313" key="9">
    <source>
        <dbReference type="Proteomes" id="UP000626109"/>
    </source>
</evidence>
<evidence type="ECO:0000256" key="1">
    <source>
        <dbReference type="ARBA" id="ARBA00001924"/>
    </source>
</evidence>
<feature type="domain" description="Moybdenum cofactor oxidoreductase dimerisation" evidence="7">
    <location>
        <begin position="408"/>
        <end position="464"/>
    </location>
</feature>
<accession>A0A813K9K5</accession>
<dbReference type="GO" id="GO:0020037">
    <property type="term" value="F:heme binding"/>
    <property type="evidence" value="ECO:0007669"/>
    <property type="project" value="TreeGrafter"/>
</dbReference>
<evidence type="ECO:0000259" key="7">
    <source>
        <dbReference type="Pfam" id="PF03404"/>
    </source>
</evidence>
<evidence type="ECO:0000259" key="6">
    <source>
        <dbReference type="Pfam" id="PF00174"/>
    </source>
</evidence>
<name>A0A813K9K5_POLGL</name>
<dbReference type="InterPro" id="IPR036374">
    <property type="entry name" value="OxRdtase_Mopterin-bd_sf"/>
</dbReference>
<keyword evidence="2" id="KW-0500">Molybdenum</keyword>
<dbReference type="Proteomes" id="UP000626109">
    <property type="component" value="Unassembled WGS sequence"/>
</dbReference>
<dbReference type="GO" id="GO:0005739">
    <property type="term" value="C:mitochondrion"/>
    <property type="evidence" value="ECO:0007669"/>
    <property type="project" value="TreeGrafter"/>
</dbReference>
<comment type="caution">
    <text evidence="8">The sequence shown here is derived from an EMBL/GenBank/DDBJ whole genome shotgun (WGS) entry which is preliminary data.</text>
</comment>
<evidence type="ECO:0000256" key="4">
    <source>
        <dbReference type="ARBA" id="ARBA00023002"/>
    </source>
</evidence>
<dbReference type="InterPro" id="IPR014756">
    <property type="entry name" value="Ig_E-set"/>
</dbReference>
<evidence type="ECO:0000256" key="2">
    <source>
        <dbReference type="ARBA" id="ARBA00022505"/>
    </source>
</evidence>
<comment type="cofactor">
    <cofactor evidence="1">
        <name>Mo-molybdopterin</name>
        <dbReference type="ChEBI" id="CHEBI:71302"/>
    </cofactor>
</comment>
<proteinExistence type="predicted"/>
<keyword evidence="3" id="KW-0479">Metal-binding</keyword>
<feature type="domain" description="Oxidoreductase molybdopterin-binding" evidence="6">
    <location>
        <begin position="234"/>
        <end position="382"/>
    </location>
</feature>
<evidence type="ECO:0000256" key="5">
    <source>
        <dbReference type="SAM" id="MobiDB-lite"/>
    </source>
</evidence>
<dbReference type="PANTHER" id="PTHR19372">
    <property type="entry name" value="SULFITE REDUCTASE"/>
    <property type="match status" value="1"/>
</dbReference>
<dbReference type="InterPro" id="IPR000572">
    <property type="entry name" value="OxRdtase_Mopterin-bd_dom"/>
</dbReference>
<dbReference type="InterPro" id="IPR008335">
    <property type="entry name" value="Mopterin_OxRdtase_euk"/>
</dbReference>
<evidence type="ECO:0000313" key="8">
    <source>
        <dbReference type="EMBL" id="CAE8693441.1"/>
    </source>
</evidence>
<feature type="non-terminal residue" evidence="8">
    <location>
        <position position="1"/>
    </location>
</feature>
<dbReference type="SUPFAM" id="SSF81296">
    <property type="entry name" value="E set domains"/>
    <property type="match status" value="1"/>
</dbReference>
<reference evidence="8" key="1">
    <citation type="submission" date="2021-02" db="EMBL/GenBank/DDBJ databases">
        <authorList>
            <person name="Dougan E. K."/>
            <person name="Rhodes N."/>
            <person name="Thang M."/>
            <person name="Chan C."/>
        </authorList>
    </citation>
    <scope>NUCLEOTIDE SEQUENCE</scope>
</reference>
<dbReference type="InterPro" id="IPR005066">
    <property type="entry name" value="MoCF_OxRdtse_dimer"/>
</dbReference>
<dbReference type="GO" id="GO:0006790">
    <property type="term" value="P:sulfur compound metabolic process"/>
    <property type="evidence" value="ECO:0007669"/>
    <property type="project" value="TreeGrafter"/>
</dbReference>
<gene>
    <name evidence="8" type="ORF">PGLA2088_LOCUS28380</name>
</gene>
<feature type="region of interest" description="Disordered" evidence="5">
    <location>
        <begin position="158"/>
        <end position="181"/>
    </location>
</feature>
<evidence type="ECO:0000256" key="3">
    <source>
        <dbReference type="ARBA" id="ARBA00022723"/>
    </source>
</evidence>
<dbReference type="Pfam" id="PF03404">
    <property type="entry name" value="Mo-co_dimer"/>
    <property type="match status" value="1"/>
</dbReference>
<dbReference type="EMBL" id="CAJNNW010027857">
    <property type="protein sequence ID" value="CAE8693441.1"/>
    <property type="molecule type" value="Genomic_DNA"/>
</dbReference>
<dbReference type="GO" id="GO:0008482">
    <property type="term" value="F:sulfite oxidase activity"/>
    <property type="evidence" value="ECO:0007669"/>
    <property type="project" value="TreeGrafter"/>
</dbReference>
<organism evidence="8 9">
    <name type="scientific">Polarella glacialis</name>
    <name type="common">Dinoflagellate</name>
    <dbReference type="NCBI Taxonomy" id="89957"/>
    <lineage>
        <taxon>Eukaryota</taxon>
        <taxon>Sar</taxon>
        <taxon>Alveolata</taxon>
        <taxon>Dinophyceae</taxon>
        <taxon>Suessiales</taxon>
        <taxon>Suessiaceae</taxon>
        <taxon>Polarella</taxon>
    </lineage>
</organism>
<sequence length="468" mass="49712">MAVGGAAQLVAAARSKGASGVPSPKWLETGQPVQYWSTSKSKWVGAVVKAVDEKGAVQLSVKPRVWVGLLEQAAKVRREPVCFASGDENLVDLSAESVSRLGEPPLAKEVGPPQPTEHTVTEVPMSVANAALSDSTPRQPDRSRALFSLFAGWDGKRQEGVSSGGEGLAAAGEEGLGSSGKVVPISSLEQDRVMHRLAQQRPSLPKDDPGTQKSLRPIAYHQPAASSLRIFAASAKQISQFQAMSLLSSQDLQGNRRSELDAIQKTGGIPWGFGAMSTATFGGVYLREVLQHCAGLSLESVDSFGVKHVVFIGQDDMQASIPIEKALSPYGDVLVAYEMNGEPLPEEHGAPVRLVVPGVVGVRNVKWVSHIRASTEEAEGPWQRGLAYKGFSPMVKDLKNVDVESIQSMQELPVQSVIVSPKPGATTELDDIEVKGFAWSGGGRGIIRVDVSIDNGETWITAELGAGK</sequence>
<dbReference type="PRINTS" id="PR00407">
    <property type="entry name" value="EUMOPTERIN"/>
</dbReference>
<dbReference type="GO" id="GO:0043546">
    <property type="term" value="F:molybdopterin cofactor binding"/>
    <property type="evidence" value="ECO:0007669"/>
    <property type="project" value="TreeGrafter"/>
</dbReference>